<dbReference type="GO" id="GO:0016874">
    <property type="term" value="F:ligase activity"/>
    <property type="evidence" value="ECO:0007669"/>
    <property type="project" value="UniProtKB-KW"/>
</dbReference>
<evidence type="ECO:0000313" key="2">
    <source>
        <dbReference type="Proteomes" id="UP001597216"/>
    </source>
</evidence>
<organism evidence="1 2">
    <name type="scientific">Phenylobacterium conjunctum</name>
    <dbReference type="NCBI Taxonomy" id="1298959"/>
    <lineage>
        <taxon>Bacteria</taxon>
        <taxon>Pseudomonadati</taxon>
        <taxon>Pseudomonadota</taxon>
        <taxon>Alphaproteobacteria</taxon>
        <taxon>Caulobacterales</taxon>
        <taxon>Caulobacteraceae</taxon>
        <taxon>Phenylobacterium</taxon>
    </lineage>
</organism>
<comment type="caution">
    <text evidence="1">The sequence shown here is derived from an EMBL/GenBank/DDBJ whole genome shotgun (WGS) entry which is preliminary data.</text>
</comment>
<dbReference type="Pfam" id="PF13563">
    <property type="entry name" value="2_5_RNA_ligase2"/>
    <property type="match status" value="1"/>
</dbReference>
<proteinExistence type="predicted"/>
<dbReference type="SUPFAM" id="SSF55144">
    <property type="entry name" value="LigT-like"/>
    <property type="match status" value="1"/>
</dbReference>
<sequence length="172" mass="19157">MSWLIVAPFEAAPMDLARIETLRKRHDPNQAIIPAHVTLVFPFTPQDPEAVRAHFEAVAATQVRIRCRLAAYLAIRDAEDRTSHVFMVPDTGRAEIEALHDQLYDGPLSAALRLDIPFIPHVTVAAFDHHDEAEDLVRSLGRVGVAGWLNRLDLLDFSEGRVTPIARVDLLG</sequence>
<dbReference type="Proteomes" id="UP001597216">
    <property type="component" value="Unassembled WGS sequence"/>
</dbReference>
<gene>
    <name evidence="1" type="ORF">ACFQ27_05220</name>
</gene>
<dbReference type="PANTHER" id="PTHR40037:SF1">
    <property type="entry name" value="PHOSPHOESTERASE SAOUHSC_00951-RELATED"/>
    <property type="match status" value="1"/>
</dbReference>
<accession>A0ABW3SZ22</accession>
<dbReference type="PANTHER" id="PTHR40037">
    <property type="entry name" value="PHOSPHOESTERASE YJCG-RELATED"/>
    <property type="match status" value="1"/>
</dbReference>
<dbReference type="Gene3D" id="3.90.1140.10">
    <property type="entry name" value="Cyclic phosphodiesterase"/>
    <property type="match status" value="1"/>
</dbReference>
<keyword evidence="1" id="KW-0436">Ligase</keyword>
<evidence type="ECO:0000313" key="1">
    <source>
        <dbReference type="EMBL" id="MFD1189973.1"/>
    </source>
</evidence>
<dbReference type="InterPro" id="IPR009097">
    <property type="entry name" value="Cyclic_Pdiesterase"/>
</dbReference>
<protein>
    <submittedName>
        <fullName evidence="1">2'-5' RNA ligase family protein</fullName>
    </submittedName>
</protein>
<dbReference type="InterPro" id="IPR050580">
    <property type="entry name" value="2H_phosphoesterase_YjcG-like"/>
</dbReference>
<dbReference type="RefSeq" id="WP_377352863.1">
    <property type="nucleotide sequence ID" value="NZ_JBHTLQ010000008.1"/>
</dbReference>
<reference evidence="2" key="1">
    <citation type="journal article" date="2019" name="Int. J. Syst. Evol. Microbiol.">
        <title>The Global Catalogue of Microorganisms (GCM) 10K type strain sequencing project: providing services to taxonomists for standard genome sequencing and annotation.</title>
        <authorList>
            <consortium name="The Broad Institute Genomics Platform"/>
            <consortium name="The Broad Institute Genome Sequencing Center for Infectious Disease"/>
            <person name="Wu L."/>
            <person name="Ma J."/>
        </authorList>
    </citation>
    <scope>NUCLEOTIDE SEQUENCE [LARGE SCALE GENOMIC DNA]</scope>
    <source>
        <strain evidence="2">CCUG 55074</strain>
    </source>
</reference>
<name>A0ABW3SZ22_9CAUL</name>
<keyword evidence="2" id="KW-1185">Reference proteome</keyword>
<dbReference type="EMBL" id="JBHTLQ010000008">
    <property type="protein sequence ID" value="MFD1189973.1"/>
    <property type="molecule type" value="Genomic_DNA"/>
</dbReference>